<evidence type="ECO:0000256" key="1">
    <source>
        <dbReference type="SAM" id="Phobius"/>
    </source>
</evidence>
<dbReference type="EMBL" id="JARJLG010000271">
    <property type="protein sequence ID" value="KAJ7721177.1"/>
    <property type="molecule type" value="Genomic_DNA"/>
</dbReference>
<keyword evidence="1" id="KW-0472">Membrane</keyword>
<feature type="transmembrane region" description="Helical" evidence="1">
    <location>
        <begin position="53"/>
        <end position="76"/>
    </location>
</feature>
<feature type="transmembrane region" description="Helical" evidence="1">
    <location>
        <begin position="88"/>
        <end position="110"/>
    </location>
</feature>
<dbReference type="Proteomes" id="UP001215280">
    <property type="component" value="Unassembled WGS sequence"/>
</dbReference>
<protein>
    <submittedName>
        <fullName evidence="2">Uncharacterized protein</fullName>
    </submittedName>
</protein>
<feature type="transmembrane region" description="Helical" evidence="1">
    <location>
        <begin position="26"/>
        <end position="46"/>
    </location>
</feature>
<keyword evidence="1" id="KW-1133">Transmembrane helix</keyword>
<evidence type="ECO:0000313" key="2">
    <source>
        <dbReference type="EMBL" id="KAJ7721177.1"/>
    </source>
</evidence>
<dbReference type="AlphaFoldDB" id="A0AAD7HI97"/>
<evidence type="ECO:0000313" key="3">
    <source>
        <dbReference type="Proteomes" id="UP001215280"/>
    </source>
</evidence>
<organism evidence="2 3">
    <name type="scientific">Mycena maculata</name>
    <dbReference type="NCBI Taxonomy" id="230809"/>
    <lineage>
        <taxon>Eukaryota</taxon>
        <taxon>Fungi</taxon>
        <taxon>Dikarya</taxon>
        <taxon>Basidiomycota</taxon>
        <taxon>Agaricomycotina</taxon>
        <taxon>Agaricomycetes</taxon>
        <taxon>Agaricomycetidae</taxon>
        <taxon>Agaricales</taxon>
        <taxon>Marasmiineae</taxon>
        <taxon>Mycenaceae</taxon>
        <taxon>Mycena</taxon>
    </lineage>
</organism>
<comment type="caution">
    <text evidence="2">The sequence shown here is derived from an EMBL/GenBank/DDBJ whole genome shotgun (WGS) entry which is preliminary data.</text>
</comment>
<proteinExistence type="predicted"/>
<name>A0AAD7HI97_9AGAR</name>
<keyword evidence="3" id="KW-1185">Reference proteome</keyword>
<accession>A0AAD7HI97</accession>
<reference evidence="2" key="1">
    <citation type="submission" date="2023-03" db="EMBL/GenBank/DDBJ databases">
        <title>Massive genome expansion in bonnet fungi (Mycena s.s.) driven by repeated elements and novel gene families across ecological guilds.</title>
        <authorList>
            <consortium name="Lawrence Berkeley National Laboratory"/>
            <person name="Harder C.B."/>
            <person name="Miyauchi S."/>
            <person name="Viragh M."/>
            <person name="Kuo A."/>
            <person name="Thoen E."/>
            <person name="Andreopoulos B."/>
            <person name="Lu D."/>
            <person name="Skrede I."/>
            <person name="Drula E."/>
            <person name="Henrissat B."/>
            <person name="Morin E."/>
            <person name="Kohler A."/>
            <person name="Barry K."/>
            <person name="LaButti K."/>
            <person name="Morin E."/>
            <person name="Salamov A."/>
            <person name="Lipzen A."/>
            <person name="Mereny Z."/>
            <person name="Hegedus B."/>
            <person name="Baldrian P."/>
            <person name="Stursova M."/>
            <person name="Weitz H."/>
            <person name="Taylor A."/>
            <person name="Grigoriev I.V."/>
            <person name="Nagy L.G."/>
            <person name="Martin F."/>
            <person name="Kauserud H."/>
        </authorList>
    </citation>
    <scope>NUCLEOTIDE SEQUENCE</scope>
    <source>
        <strain evidence="2">CBHHK188m</strain>
    </source>
</reference>
<gene>
    <name evidence="2" type="ORF">DFH07DRAFT_858059</name>
</gene>
<sequence>MRGCVVVPLIRTRARLLVPGSSRRPVARILVVFLFVAASSLARIAAGRAGRRAVAAPAVATAVLPCSIKVVLVLLIDGALAMATSPAVGVAPAVVIAASGPGLVIARLWAVRRERPVRAVGRMLGHRRSRRIHGQRRVAPLLGREIVLRLRLLFGEADIGLDWCRERLVEDFGGEFRVLGSNIGCVGIRDWGELNRFFVGRYYNTEGAIRVDRRHLIQGL</sequence>
<keyword evidence="1" id="KW-0812">Transmembrane</keyword>